<keyword evidence="3" id="KW-1185">Reference proteome</keyword>
<dbReference type="InterPro" id="IPR044985">
    <property type="entry name" value="YceD_plant"/>
</dbReference>
<reference evidence="2" key="1">
    <citation type="submission" date="2022-04" db="EMBL/GenBank/DDBJ databases">
        <title>Carnegiea gigantea Genome sequencing and assembly v2.</title>
        <authorList>
            <person name="Copetti D."/>
            <person name="Sanderson M.J."/>
            <person name="Burquez A."/>
            <person name="Wojciechowski M.F."/>
        </authorList>
    </citation>
    <scope>NUCLEOTIDE SEQUENCE</scope>
    <source>
        <strain evidence="2">SGP5-SGP5p</strain>
        <tissue evidence="2">Aerial part</tissue>
    </source>
</reference>
<feature type="compositionally biased region" description="Basic residues" evidence="1">
    <location>
        <begin position="49"/>
        <end position="58"/>
    </location>
</feature>
<name>A0A9Q1JFT9_9CARY</name>
<dbReference type="OrthoDB" id="1912778at2759"/>
<comment type="caution">
    <text evidence="2">The sequence shown here is derived from an EMBL/GenBank/DDBJ whole genome shotgun (WGS) entry which is preliminary data.</text>
</comment>
<proteinExistence type="predicted"/>
<sequence>MARASYLRSSKIINPLFQTPKCPTTFKSSFPQITRIRASRKPEEPTPRISKKASKPPRRLINIPASGGRWHGKWTCEYIFSLKDLQLDDLAEDGYKFQRLRGTQLGCRPKSGCLVLDCSSTHTGFGLSVDGRVITSISRKCSNCFSPFCRKIDTSICAWVLPDRRDDPSTGMPEIGGDDPSIIYVKPGYEANLDSLIQDTIRLQTAVEETCSELCEKSEPKLHYIGDQSTASLEKRWSSLLQLRNAIQ</sequence>
<gene>
    <name evidence="2" type="ORF">Cgig2_006534</name>
</gene>
<evidence type="ECO:0000313" key="2">
    <source>
        <dbReference type="EMBL" id="KAJ8420214.1"/>
    </source>
</evidence>
<dbReference type="PANTHER" id="PTHR37734">
    <property type="entry name" value="LARGE RIBOSOMAL RNA SUBUNIT ACCUMULATION PROTEIN YCED HOMOLOG 2, CHLOROPLASTIC"/>
    <property type="match status" value="1"/>
</dbReference>
<organism evidence="2 3">
    <name type="scientific">Carnegiea gigantea</name>
    <dbReference type="NCBI Taxonomy" id="171969"/>
    <lineage>
        <taxon>Eukaryota</taxon>
        <taxon>Viridiplantae</taxon>
        <taxon>Streptophyta</taxon>
        <taxon>Embryophyta</taxon>
        <taxon>Tracheophyta</taxon>
        <taxon>Spermatophyta</taxon>
        <taxon>Magnoliopsida</taxon>
        <taxon>eudicotyledons</taxon>
        <taxon>Gunneridae</taxon>
        <taxon>Pentapetalae</taxon>
        <taxon>Caryophyllales</taxon>
        <taxon>Cactineae</taxon>
        <taxon>Cactaceae</taxon>
        <taxon>Cactoideae</taxon>
        <taxon>Echinocereeae</taxon>
        <taxon>Carnegiea</taxon>
    </lineage>
</organism>
<dbReference type="InterPro" id="IPR003772">
    <property type="entry name" value="YceD"/>
</dbReference>
<evidence type="ECO:0000313" key="3">
    <source>
        <dbReference type="Proteomes" id="UP001153076"/>
    </source>
</evidence>
<protein>
    <submittedName>
        <fullName evidence="2">Uncharacterized protein</fullName>
    </submittedName>
</protein>
<dbReference type="PANTHER" id="PTHR37734:SF1">
    <property type="entry name" value="LARGE RIBOSOMAL RNA SUBUNIT ACCUMULATION PROTEIN YCED HOMOLOG 2, CHLOROPLASTIC"/>
    <property type="match status" value="1"/>
</dbReference>
<dbReference type="Proteomes" id="UP001153076">
    <property type="component" value="Unassembled WGS sequence"/>
</dbReference>
<dbReference type="EMBL" id="JAKOGI010003715">
    <property type="protein sequence ID" value="KAJ8420214.1"/>
    <property type="molecule type" value="Genomic_DNA"/>
</dbReference>
<feature type="region of interest" description="Disordered" evidence="1">
    <location>
        <begin position="37"/>
        <end position="58"/>
    </location>
</feature>
<dbReference type="Pfam" id="PF02620">
    <property type="entry name" value="YceD"/>
    <property type="match status" value="1"/>
</dbReference>
<accession>A0A9Q1JFT9</accession>
<evidence type="ECO:0000256" key="1">
    <source>
        <dbReference type="SAM" id="MobiDB-lite"/>
    </source>
</evidence>
<dbReference type="AlphaFoldDB" id="A0A9Q1JFT9"/>